<dbReference type="EMBL" id="JRES01000441">
    <property type="protein sequence ID" value="KNC31107.1"/>
    <property type="molecule type" value="Genomic_DNA"/>
</dbReference>
<dbReference type="GO" id="GO:0005737">
    <property type="term" value="C:cytoplasm"/>
    <property type="evidence" value="ECO:0007669"/>
    <property type="project" value="TreeGrafter"/>
</dbReference>
<keyword evidence="5" id="KW-0732">Signal</keyword>
<evidence type="ECO:0000256" key="5">
    <source>
        <dbReference type="ARBA" id="ARBA00022729"/>
    </source>
</evidence>
<gene>
    <name evidence="11" type="ORF">FF38_06663</name>
</gene>
<evidence type="ECO:0000256" key="9">
    <source>
        <dbReference type="SAM" id="Phobius"/>
    </source>
</evidence>
<proteinExistence type="predicted"/>
<dbReference type="GO" id="GO:0008289">
    <property type="term" value="F:lipid binding"/>
    <property type="evidence" value="ECO:0007669"/>
    <property type="project" value="UniProtKB-KW"/>
</dbReference>
<name>A0A0L0CFW6_LUCCU</name>
<dbReference type="OMA" id="EDMKNPA"/>
<keyword evidence="8" id="KW-0325">Glycoprotein</keyword>
<evidence type="ECO:0000256" key="2">
    <source>
        <dbReference type="ARBA" id="ARBA00019890"/>
    </source>
</evidence>
<dbReference type="InterPro" id="IPR000566">
    <property type="entry name" value="Lipocln_cytosolic_FA-bd_dom"/>
</dbReference>
<comment type="subcellular location">
    <subcellularLocation>
        <location evidence="1">Secreted</location>
    </subcellularLocation>
</comment>
<organism evidence="11 12">
    <name type="scientific">Lucilia cuprina</name>
    <name type="common">Green bottle fly</name>
    <name type="synonym">Australian sheep blowfly</name>
    <dbReference type="NCBI Taxonomy" id="7375"/>
    <lineage>
        <taxon>Eukaryota</taxon>
        <taxon>Metazoa</taxon>
        <taxon>Ecdysozoa</taxon>
        <taxon>Arthropoda</taxon>
        <taxon>Hexapoda</taxon>
        <taxon>Insecta</taxon>
        <taxon>Pterygota</taxon>
        <taxon>Neoptera</taxon>
        <taxon>Endopterygota</taxon>
        <taxon>Diptera</taxon>
        <taxon>Brachycera</taxon>
        <taxon>Muscomorpha</taxon>
        <taxon>Oestroidea</taxon>
        <taxon>Calliphoridae</taxon>
        <taxon>Luciliinae</taxon>
        <taxon>Lucilia</taxon>
    </lineage>
</organism>
<dbReference type="PRINTS" id="PR01273">
    <property type="entry name" value="INVTBRTCOLOR"/>
</dbReference>
<dbReference type="GO" id="GO:0000302">
    <property type="term" value="P:response to reactive oxygen species"/>
    <property type="evidence" value="ECO:0007669"/>
    <property type="project" value="TreeGrafter"/>
</dbReference>
<evidence type="ECO:0000256" key="4">
    <source>
        <dbReference type="ARBA" id="ARBA00022525"/>
    </source>
</evidence>
<keyword evidence="4" id="KW-0964">Secreted</keyword>
<dbReference type="AlphaFoldDB" id="A0A0L0CFW6"/>
<dbReference type="GO" id="GO:0006629">
    <property type="term" value="P:lipid metabolic process"/>
    <property type="evidence" value="ECO:0007669"/>
    <property type="project" value="TreeGrafter"/>
</dbReference>
<dbReference type="OrthoDB" id="565904at2759"/>
<evidence type="ECO:0000256" key="7">
    <source>
        <dbReference type="ARBA" id="ARBA00023157"/>
    </source>
</evidence>
<evidence type="ECO:0000313" key="11">
    <source>
        <dbReference type="EMBL" id="KNC31107.1"/>
    </source>
</evidence>
<dbReference type="Proteomes" id="UP000037069">
    <property type="component" value="Unassembled WGS sequence"/>
</dbReference>
<sequence>MRIQMSFLKNTASHFTYYCCILINFSIFLVLLFGCIHFARCQVPFPNSCPEVKIVETFDLERYMGTWYEYSKYPFIFEVGQKCQQAVYKNEGNSTISVVNTGVYVIINKPNSAIGSAKVLGPGQLAVEFRNQQVDSPNYLVLGTDYDNWVVVYSCKNISSYGHAKLLWILTRQRQPTDEAILAAKRVIQENKLSETFLIKSTQTDCPNIIEATTDDDQIAEASSTIADDQSTLDFSSTERVIDSA</sequence>
<keyword evidence="9" id="KW-0812">Transmembrane</keyword>
<keyword evidence="6" id="KW-0446">Lipid-binding</keyword>
<accession>A0A0L0CFW6</accession>
<keyword evidence="12" id="KW-1185">Reference proteome</keyword>
<keyword evidence="9" id="KW-1133">Transmembrane helix</keyword>
<dbReference type="Gene3D" id="2.40.128.20">
    <property type="match status" value="1"/>
</dbReference>
<dbReference type="InterPro" id="IPR003057">
    <property type="entry name" value="Invtbrt_color"/>
</dbReference>
<keyword evidence="9" id="KW-0472">Membrane</keyword>
<dbReference type="InterPro" id="IPR012674">
    <property type="entry name" value="Calycin"/>
</dbReference>
<evidence type="ECO:0000256" key="1">
    <source>
        <dbReference type="ARBA" id="ARBA00004613"/>
    </source>
</evidence>
<dbReference type="Pfam" id="PF08212">
    <property type="entry name" value="Lipocalin_2"/>
    <property type="match status" value="1"/>
</dbReference>
<reference evidence="11 12" key="1">
    <citation type="journal article" date="2015" name="Nat. Commun.">
        <title>Lucilia cuprina genome unlocks parasitic fly biology to underpin future interventions.</title>
        <authorList>
            <person name="Anstead C.A."/>
            <person name="Korhonen P.K."/>
            <person name="Young N.D."/>
            <person name="Hall R.S."/>
            <person name="Jex A.R."/>
            <person name="Murali S.C."/>
            <person name="Hughes D.S."/>
            <person name="Lee S.F."/>
            <person name="Perry T."/>
            <person name="Stroehlein A.J."/>
            <person name="Ansell B.R."/>
            <person name="Breugelmans B."/>
            <person name="Hofmann A."/>
            <person name="Qu J."/>
            <person name="Dugan S."/>
            <person name="Lee S.L."/>
            <person name="Chao H."/>
            <person name="Dinh H."/>
            <person name="Han Y."/>
            <person name="Doddapaneni H.V."/>
            <person name="Worley K.C."/>
            <person name="Muzny D.M."/>
            <person name="Ioannidis P."/>
            <person name="Waterhouse R.M."/>
            <person name="Zdobnov E.M."/>
            <person name="James P.J."/>
            <person name="Bagnall N.H."/>
            <person name="Kotze A.C."/>
            <person name="Gibbs R.A."/>
            <person name="Richards S."/>
            <person name="Batterham P."/>
            <person name="Gasser R.B."/>
        </authorList>
    </citation>
    <scope>NUCLEOTIDE SEQUENCE [LARGE SCALE GENOMIC DNA]</scope>
    <source>
        <strain evidence="11 12">LS</strain>
        <tissue evidence="11">Full body</tissue>
    </source>
</reference>
<evidence type="ECO:0000256" key="8">
    <source>
        <dbReference type="ARBA" id="ARBA00023180"/>
    </source>
</evidence>
<evidence type="ECO:0000259" key="10">
    <source>
        <dbReference type="Pfam" id="PF08212"/>
    </source>
</evidence>
<keyword evidence="7" id="KW-1015">Disulfide bond</keyword>
<evidence type="ECO:0000256" key="6">
    <source>
        <dbReference type="ARBA" id="ARBA00023121"/>
    </source>
</evidence>
<dbReference type="GO" id="GO:0005576">
    <property type="term" value="C:extracellular region"/>
    <property type="evidence" value="ECO:0007669"/>
    <property type="project" value="UniProtKB-SubCell"/>
</dbReference>
<feature type="transmembrane region" description="Helical" evidence="9">
    <location>
        <begin position="15"/>
        <end position="39"/>
    </location>
</feature>
<dbReference type="FunFam" id="2.40.128.20:FF:000003">
    <property type="entry name" value="Apolipoprotein D"/>
    <property type="match status" value="1"/>
</dbReference>
<dbReference type="SUPFAM" id="SSF50814">
    <property type="entry name" value="Lipocalins"/>
    <property type="match status" value="1"/>
</dbReference>
<dbReference type="PANTHER" id="PTHR10612">
    <property type="entry name" value="APOLIPOPROTEIN D"/>
    <property type="match status" value="1"/>
</dbReference>
<evidence type="ECO:0000313" key="12">
    <source>
        <dbReference type="Proteomes" id="UP000037069"/>
    </source>
</evidence>
<protein>
    <recommendedName>
        <fullName evidence="2">Apolipoprotein D</fullName>
    </recommendedName>
</protein>
<feature type="domain" description="Lipocalin/cytosolic fatty-acid binding" evidence="10">
    <location>
        <begin position="58"/>
        <end position="179"/>
    </location>
</feature>
<keyword evidence="3" id="KW-0813">Transport</keyword>
<dbReference type="GO" id="GO:0031409">
    <property type="term" value="F:pigment binding"/>
    <property type="evidence" value="ECO:0007669"/>
    <property type="project" value="InterPro"/>
</dbReference>
<evidence type="ECO:0000256" key="3">
    <source>
        <dbReference type="ARBA" id="ARBA00022448"/>
    </source>
</evidence>
<dbReference type="PANTHER" id="PTHR10612:SF34">
    <property type="entry name" value="APOLIPOPROTEIN D"/>
    <property type="match status" value="1"/>
</dbReference>
<comment type="caution">
    <text evidence="11">The sequence shown here is derived from an EMBL/GenBank/DDBJ whole genome shotgun (WGS) entry which is preliminary data.</text>
</comment>
<dbReference type="PROSITE" id="PS51257">
    <property type="entry name" value="PROKAR_LIPOPROTEIN"/>
    <property type="match status" value="1"/>
</dbReference>